<evidence type="ECO:0000259" key="13">
    <source>
        <dbReference type="Pfam" id="PF00294"/>
    </source>
</evidence>
<keyword evidence="12" id="KW-0963">Cytoplasm</keyword>
<dbReference type="OMA" id="DIVLIQQ"/>
<dbReference type="GO" id="GO:0046872">
    <property type="term" value="F:metal ion binding"/>
    <property type="evidence" value="ECO:0007669"/>
    <property type="project" value="UniProtKB-KW"/>
</dbReference>
<evidence type="ECO:0000256" key="1">
    <source>
        <dbReference type="ARBA" id="ARBA00005380"/>
    </source>
</evidence>
<dbReference type="InterPro" id="IPR029056">
    <property type="entry name" value="Ribokinase-like"/>
</dbReference>
<dbReference type="UniPathway" id="UPA00916">
    <property type="reaction ID" value="UER00889"/>
</dbReference>
<dbReference type="InterPro" id="IPR011877">
    <property type="entry name" value="Ribokinase"/>
</dbReference>
<comment type="catalytic activity">
    <reaction evidence="12">
        <text>D-ribose + ATP = D-ribose 5-phosphate + ADP + H(+)</text>
        <dbReference type="Rhea" id="RHEA:13697"/>
        <dbReference type="ChEBI" id="CHEBI:15378"/>
        <dbReference type="ChEBI" id="CHEBI:30616"/>
        <dbReference type="ChEBI" id="CHEBI:47013"/>
        <dbReference type="ChEBI" id="CHEBI:78346"/>
        <dbReference type="ChEBI" id="CHEBI:456216"/>
        <dbReference type="EC" id="2.7.1.15"/>
    </reaction>
</comment>
<feature type="binding site" evidence="12">
    <location>
        <position position="319"/>
    </location>
    <ligand>
        <name>K(+)</name>
        <dbReference type="ChEBI" id="CHEBI:29103"/>
    </ligand>
</feature>
<dbReference type="KEGG" id="erc:Ecym_8139"/>
<evidence type="ECO:0000256" key="6">
    <source>
        <dbReference type="ARBA" id="ARBA00022741"/>
    </source>
</evidence>
<dbReference type="GO" id="GO:0005737">
    <property type="term" value="C:cytoplasm"/>
    <property type="evidence" value="ECO:0007669"/>
    <property type="project" value="UniProtKB-SubCell"/>
</dbReference>
<evidence type="ECO:0000256" key="3">
    <source>
        <dbReference type="ARBA" id="ARBA00016943"/>
    </source>
</evidence>
<gene>
    <name evidence="12" type="primary">RBK1</name>
    <name evidence="14" type="ordered locus">Ecym_8139</name>
</gene>
<dbReference type="PANTHER" id="PTHR10584">
    <property type="entry name" value="SUGAR KINASE"/>
    <property type="match status" value="1"/>
</dbReference>
<evidence type="ECO:0000256" key="8">
    <source>
        <dbReference type="ARBA" id="ARBA00022840"/>
    </source>
</evidence>
<comment type="function">
    <text evidence="12">Catalyzes the phosphorylation of ribose at O-5 in a reaction requiring ATP and magnesium. The resulting D-ribose-5-phosphate can then be used either for sythesis of nucleotides, histidine, and tryptophan, or as a component of the pentose phosphate pathway.</text>
</comment>
<dbReference type="InParanoid" id="G8JX56"/>
<dbReference type="InterPro" id="IPR002139">
    <property type="entry name" value="Ribo/fructo_kinase"/>
</dbReference>
<comment type="activity regulation">
    <text evidence="12">Activated by a monovalent cation that binds near, but not in, the active site. The most likely occupant of the site in vivo is potassium. Ion binding induces a conformational change that may alter substrate affinity.</text>
</comment>
<dbReference type="PROSITE" id="PS00584">
    <property type="entry name" value="PFKB_KINASES_2"/>
    <property type="match status" value="1"/>
</dbReference>
<dbReference type="EC" id="2.7.1.15" evidence="2 12"/>
<keyword evidence="10 12" id="KW-0630">Potassium</keyword>
<feature type="binding site" evidence="12">
    <location>
        <position position="323"/>
    </location>
    <ligand>
        <name>K(+)</name>
        <dbReference type="ChEBI" id="CHEBI:29103"/>
    </ligand>
</feature>
<dbReference type="Gene3D" id="3.40.1190.20">
    <property type="match status" value="1"/>
</dbReference>
<dbReference type="GO" id="GO:0004747">
    <property type="term" value="F:ribokinase activity"/>
    <property type="evidence" value="ECO:0007669"/>
    <property type="project" value="UniProtKB-UniRule"/>
</dbReference>
<dbReference type="CDD" id="cd01174">
    <property type="entry name" value="ribokinase"/>
    <property type="match status" value="1"/>
</dbReference>
<evidence type="ECO:0000256" key="5">
    <source>
        <dbReference type="ARBA" id="ARBA00022723"/>
    </source>
</evidence>
<feature type="binding site" evidence="12">
    <location>
        <position position="284"/>
    </location>
    <ligand>
        <name>substrate</name>
    </ligand>
</feature>
<keyword evidence="12" id="KW-0539">Nucleus</keyword>
<keyword evidence="15" id="KW-1185">Reference proteome</keyword>
<comment type="cofactor">
    <cofactor evidence="12">
        <name>Mg(2+)</name>
        <dbReference type="ChEBI" id="CHEBI:18420"/>
    </cofactor>
    <text evidence="12">Requires a divalent cation, most likely magnesium in vivo, as an electrophilic catalyst to aid phosphoryl group transfer. It is the chelate of the metal and the nucleotide that is the actual substrate.</text>
</comment>
<dbReference type="HOGENOM" id="CLU_027634_2_0_1"/>
<dbReference type="SUPFAM" id="SSF53613">
    <property type="entry name" value="Ribokinase-like"/>
    <property type="match status" value="1"/>
</dbReference>
<keyword evidence="8 12" id="KW-0067">ATP-binding</keyword>
<feature type="binding site" evidence="12">
    <location>
        <position position="149"/>
    </location>
    <ligand>
        <name>substrate</name>
    </ligand>
</feature>
<feature type="binding site" evidence="12">
    <location>
        <position position="193"/>
    </location>
    <ligand>
        <name>ATP</name>
        <dbReference type="ChEBI" id="CHEBI:30616"/>
    </ligand>
</feature>
<comment type="pathway">
    <text evidence="12">Carbohydrate metabolism; D-ribose degradation; D-ribose 5-phosphate from beta-D-ribopyranose: step 2/2.</text>
</comment>
<feature type="binding site" evidence="12">
    <location>
        <begin position="38"/>
        <end position="42"/>
    </location>
    <ligand>
        <name>substrate</name>
    </ligand>
</feature>
<dbReference type="eggNOG" id="KOG2855">
    <property type="taxonomic scope" value="Eukaryota"/>
</dbReference>
<dbReference type="Pfam" id="PF00294">
    <property type="entry name" value="PfkB"/>
    <property type="match status" value="1"/>
</dbReference>
<dbReference type="STRING" id="931890.G8JX56"/>
<keyword evidence="7 12" id="KW-0418">Kinase</keyword>
<feature type="binding site" evidence="12">
    <location>
        <position position="317"/>
    </location>
    <ligand>
        <name>K(+)</name>
        <dbReference type="ChEBI" id="CHEBI:29103"/>
    </ligand>
</feature>
<comment type="similarity">
    <text evidence="1">Belongs to the carbohydrate kinase pfkB family.</text>
</comment>
<name>G8JX56_ERECY</name>
<sequence length="334" mass="36500">MGITVIGSLNYDLVTFTDHIPNMGETISGKCFETHVGGKGLNQAIALSNLKPDSIAEAVRMVGNIGEDSFGSELLRVGRTSGLNMEYVGRHDDVRTGTATILVEESSGQNRIICVSGANMKTVFDKERLQLVFPAKGGSSEEYVILQHEIPDPCSIMHWLRENRPEHLIVFNPSPFQHLDPLDWKAVDILVVNEVEALQLLSSLYDNNDVARYQSLVETNLIEGYTMIAQEFKSRKVLNSNGPGVIIITLGENGIIYTSRTQSDISYFPATHIDNVIDTTAAGDTFLGGVVMQLYNGSTLHDAVKFAAYASAIAITRKGASNSIPSYAEVMEKL</sequence>
<keyword evidence="5 12" id="KW-0479">Metal-binding</keyword>
<organism evidence="14 15">
    <name type="scientific">Eremothecium cymbalariae (strain CBS 270.75 / DBVPG 7215 / KCTC 17166 / NRRL Y-17582)</name>
    <name type="common">Yeast</name>
    <dbReference type="NCBI Taxonomy" id="931890"/>
    <lineage>
        <taxon>Eukaryota</taxon>
        <taxon>Fungi</taxon>
        <taxon>Dikarya</taxon>
        <taxon>Ascomycota</taxon>
        <taxon>Saccharomycotina</taxon>
        <taxon>Saccharomycetes</taxon>
        <taxon>Saccharomycetales</taxon>
        <taxon>Saccharomycetaceae</taxon>
        <taxon>Eremothecium</taxon>
    </lineage>
</organism>
<dbReference type="FunCoup" id="G8JX56">
    <property type="interactions" value="1047"/>
</dbReference>
<feature type="active site" description="Proton acceptor" evidence="12">
    <location>
        <position position="284"/>
    </location>
</feature>
<dbReference type="HAMAP" id="MF_01987">
    <property type="entry name" value="Ribokinase"/>
    <property type="match status" value="1"/>
</dbReference>
<dbReference type="GO" id="GO:0005524">
    <property type="term" value="F:ATP binding"/>
    <property type="evidence" value="ECO:0007669"/>
    <property type="project" value="UniProtKB-UniRule"/>
</dbReference>
<dbReference type="InterPro" id="IPR011611">
    <property type="entry name" value="PfkB_dom"/>
</dbReference>
<evidence type="ECO:0000256" key="9">
    <source>
        <dbReference type="ARBA" id="ARBA00022842"/>
    </source>
</evidence>
<feature type="binding site" evidence="12">
    <location>
        <begin position="283"/>
        <end position="284"/>
    </location>
    <ligand>
        <name>ATP</name>
        <dbReference type="ChEBI" id="CHEBI:30616"/>
    </ligand>
</feature>
<dbReference type="GO" id="GO:0019303">
    <property type="term" value="P:D-ribose catabolic process"/>
    <property type="evidence" value="ECO:0007669"/>
    <property type="project" value="UniProtKB-UniRule"/>
</dbReference>
<keyword evidence="4 12" id="KW-0808">Transferase</keyword>
<evidence type="ECO:0000256" key="7">
    <source>
        <dbReference type="ARBA" id="ARBA00022777"/>
    </source>
</evidence>
<dbReference type="InterPro" id="IPR002173">
    <property type="entry name" value="Carboh/pur_kinase_PfkB_CS"/>
</dbReference>
<evidence type="ECO:0000256" key="10">
    <source>
        <dbReference type="ARBA" id="ARBA00022958"/>
    </source>
</evidence>
<comment type="subcellular location">
    <subcellularLocation>
        <location evidence="12">Cytoplasm</location>
    </subcellularLocation>
    <subcellularLocation>
        <location evidence="12">Nucleus</location>
    </subcellularLocation>
</comment>
<dbReference type="GO" id="GO:0005634">
    <property type="term" value="C:nucleus"/>
    <property type="evidence" value="ECO:0007669"/>
    <property type="project" value="UniProtKB-SubCell"/>
</dbReference>
<protein>
    <recommendedName>
        <fullName evidence="3 12">Ribokinase</fullName>
        <shortName evidence="12">RK</shortName>
        <ecNumber evidence="2 12">2.7.1.15</ecNumber>
    </recommendedName>
</protein>
<dbReference type="EMBL" id="CP002504">
    <property type="protein sequence ID" value="AET41430.1"/>
    <property type="molecule type" value="Genomic_DNA"/>
</dbReference>
<evidence type="ECO:0000256" key="4">
    <source>
        <dbReference type="ARBA" id="ARBA00022679"/>
    </source>
</evidence>
<feature type="binding site" evidence="12">
    <location>
        <position position="314"/>
    </location>
    <ligand>
        <name>K(+)</name>
        <dbReference type="ChEBI" id="CHEBI:29103"/>
    </ligand>
</feature>
<evidence type="ECO:0000256" key="11">
    <source>
        <dbReference type="ARBA" id="ARBA00023277"/>
    </source>
</evidence>
<accession>G8JX56</accession>
<comment type="caution">
    <text evidence="12">Lacks conserved residue(s) required for the propagation of feature annotation.</text>
</comment>
<comment type="similarity">
    <text evidence="12">Belongs to the carbohydrate kinase PfkB family. Ribokinase subfamily.</text>
</comment>
<dbReference type="GeneID" id="11469886"/>
<evidence type="ECO:0000256" key="12">
    <source>
        <dbReference type="HAMAP-Rule" id="MF_03215"/>
    </source>
</evidence>
<feature type="binding site" evidence="12">
    <location>
        <begin position="10"/>
        <end position="12"/>
    </location>
    <ligand>
        <name>substrate</name>
    </ligand>
</feature>
<keyword evidence="9 12" id="KW-0460">Magnesium</keyword>
<comment type="subunit">
    <text evidence="12">Homodimer.</text>
</comment>
<feature type="domain" description="Carbohydrate kinase PfkB" evidence="13">
    <location>
        <begin position="3"/>
        <end position="325"/>
    </location>
</feature>
<dbReference type="RefSeq" id="XP_003648247.1">
    <property type="nucleotide sequence ID" value="XM_003648199.1"/>
</dbReference>
<dbReference type="AlphaFoldDB" id="G8JX56"/>
<dbReference type="PANTHER" id="PTHR10584:SF166">
    <property type="entry name" value="RIBOKINASE"/>
    <property type="match status" value="1"/>
</dbReference>
<evidence type="ECO:0000313" key="15">
    <source>
        <dbReference type="Proteomes" id="UP000006790"/>
    </source>
</evidence>
<evidence type="ECO:0000256" key="2">
    <source>
        <dbReference type="ARBA" id="ARBA00012035"/>
    </source>
</evidence>
<feature type="binding site" evidence="12">
    <location>
        <begin position="249"/>
        <end position="254"/>
    </location>
    <ligand>
        <name>ATP</name>
        <dbReference type="ChEBI" id="CHEBI:30616"/>
    </ligand>
</feature>
<dbReference type="PRINTS" id="PR00990">
    <property type="entry name" value="RIBOKINASE"/>
</dbReference>
<dbReference type="Proteomes" id="UP000006790">
    <property type="component" value="Chromosome 8"/>
</dbReference>
<dbReference type="OrthoDB" id="415590at2759"/>
<keyword evidence="11 12" id="KW-0119">Carbohydrate metabolism</keyword>
<feature type="binding site" evidence="12">
    <location>
        <position position="278"/>
    </location>
    <ligand>
        <name>K(+)</name>
        <dbReference type="ChEBI" id="CHEBI:29103"/>
    </ligand>
</feature>
<keyword evidence="6 12" id="KW-0547">Nucleotide-binding</keyword>
<feature type="binding site" evidence="12">
    <location>
        <position position="280"/>
    </location>
    <ligand>
        <name>K(+)</name>
        <dbReference type="ChEBI" id="CHEBI:29103"/>
    </ligand>
</feature>
<reference evidence="15" key="1">
    <citation type="journal article" date="2012" name="G3 (Bethesda)">
        <title>Pichia sorbitophila, an interspecies yeast hybrid reveals early steps of genome resolution following polyploidization.</title>
        <authorList>
            <person name="Leh Louis V."/>
            <person name="Despons L."/>
            <person name="Friedrich A."/>
            <person name="Martin T."/>
            <person name="Durrens P."/>
            <person name="Casaregola S."/>
            <person name="Neuveglise C."/>
            <person name="Fairhead C."/>
            <person name="Marck C."/>
            <person name="Cruz J.A."/>
            <person name="Straub M.L."/>
            <person name="Kugler V."/>
            <person name="Sacerdot C."/>
            <person name="Uzunov Z."/>
            <person name="Thierry A."/>
            <person name="Weiss S."/>
            <person name="Bleykasten C."/>
            <person name="De Montigny J."/>
            <person name="Jacques N."/>
            <person name="Jung P."/>
            <person name="Lemaire M."/>
            <person name="Mallet S."/>
            <person name="Morel G."/>
            <person name="Richard G.F."/>
            <person name="Sarkar A."/>
            <person name="Savel G."/>
            <person name="Schacherer J."/>
            <person name="Seret M.L."/>
            <person name="Talla E."/>
            <person name="Samson G."/>
            <person name="Jubin C."/>
            <person name="Poulain J."/>
            <person name="Vacherie B."/>
            <person name="Barbe V."/>
            <person name="Pelletier E."/>
            <person name="Sherman D.J."/>
            <person name="Westhof E."/>
            <person name="Weissenbach J."/>
            <person name="Baret P.V."/>
            <person name="Wincker P."/>
            <person name="Gaillardin C."/>
            <person name="Dujon B."/>
            <person name="Souciet J.L."/>
        </authorList>
    </citation>
    <scope>NUCLEOTIDE SEQUENCE [LARGE SCALE GENOMIC DNA]</scope>
    <source>
        <strain evidence="15">CBS 270.75 / DBVPG 7215 / KCTC 17166 / NRRL Y-17582</strain>
    </source>
</reference>
<proteinExistence type="inferred from homology"/>
<evidence type="ECO:0000313" key="14">
    <source>
        <dbReference type="EMBL" id="AET41430.1"/>
    </source>
</evidence>